<comment type="caution">
    <text evidence="2">The sequence shown here is derived from an EMBL/GenBank/DDBJ whole genome shotgun (WGS) entry which is preliminary data.</text>
</comment>
<reference evidence="2 3" key="1">
    <citation type="submission" date="2020-08" db="EMBL/GenBank/DDBJ databases">
        <title>Genomic Encyclopedia of Type Strains, Phase III (KMG-III): the genomes of soil and plant-associated and newly described type strains.</title>
        <authorList>
            <person name="Whitman W."/>
        </authorList>
    </citation>
    <scope>NUCLEOTIDE SEQUENCE [LARGE SCALE GENOMIC DNA]</scope>
    <source>
        <strain evidence="2 3">CECT 3237</strain>
    </source>
</reference>
<dbReference type="Proteomes" id="UP000572907">
    <property type="component" value="Unassembled WGS sequence"/>
</dbReference>
<accession>A0A7W4ZQ54</accession>
<dbReference type="InterPro" id="IPR022567">
    <property type="entry name" value="DUF3459"/>
</dbReference>
<evidence type="ECO:0000313" key="2">
    <source>
        <dbReference type="EMBL" id="MBB3076619.1"/>
    </source>
</evidence>
<dbReference type="EMBL" id="JACHXE010000002">
    <property type="protein sequence ID" value="MBB3076619.1"/>
    <property type="molecule type" value="Genomic_DNA"/>
</dbReference>
<dbReference type="Pfam" id="PF11941">
    <property type="entry name" value="DUF3459"/>
    <property type="match status" value="1"/>
</dbReference>
<feature type="domain" description="DUF3459" evidence="1">
    <location>
        <begin position="84"/>
        <end position="122"/>
    </location>
</feature>
<proteinExistence type="predicted"/>
<name>A0A7W4ZQ54_9ACTN</name>
<dbReference type="AlphaFoldDB" id="A0A7W4ZQ54"/>
<keyword evidence="3" id="KW-1185">Reference proteome</keyword>
<organism evidence="2 3">
    <name type="scientific">Streptomyces violarus</name>
    <dbReference type="NCBI Taxonomy" id="67380"/>
    <lineage>
        <taxon>Bacteria</taxon>
        <taxon>Bacillati</taxon>
        <taxon>Actinomycetota</taxon>
        <taxon>Actinomycetes</taxon>
        <taxon>Kitasatosporales</taxon>
        <taxon>Streptomycetaceae</taxon>
        <taxon>Streptomyces</taxon>
    </lineage>
</organism>
<evidence type="ECO:0000259" key="1">
    <source>
        <dbReference type="Pfam" id="PF11941"/>
    </source>
</evidence>
<protein>
    <recommendedName>
        <fullName evidence="1">DUF3459 domain-containing protein</fullName>
    </recommendedName>
</protein>
<evidence type="ECO:0000313" key="3">
    <source>
        <dbReference type="Proteomes" id="UP000572907"/>
    </source>
</evidence>
<sequence length="125" mass="13220">MNHELSVGTITATVPVRPVTRLAACRDTAKLSSRAAFSTRARTSGDTVDRPRSVRETVEVQTPARSATSAIVGWVPAFTRDPGLVCVVNLSAEPYELPGHSGLLLSSGPLENGRLGPDQAVWLAV</sequence>
<gene>
    <name evidence="2" type="ORF">FHS41_003096</name>
</gene>